<keyword evidence="3" id="KW-1185">Reference proteome</keyword>
<evidence type="ECO:0000313" key="3">
    <source>
        <dbReference type="Proteomes" id="UP000682982"/>
    </source>
</evidence>
<sequence>MTNFLSSVVPILLLSAYCFLVFVIAMEGCKKWWEPFVYAALTPFALIYAYWKDIAFVILFLSVLIGIPVALVKAYNWFQGVFS</sequence>
<keyword evidence="1" id="KW-1133">Transmembrane helix</keyword>
<feature type="transmembrane region" description="Helical" evidence="1">
    <location>
        <begin position="57"/>
        <end position="78"/>
    </location>
</feature>
<dbReference type="EMBL" id="JAGSPK010000001">
    <property type="protein sequence ID" value="MBR7791679.1"/>
    <property type="molecule type" value="Genomic_DNA"/>
</dbReference>
<evidence type="ECO:0000313" key="2">
    <source>
        <dbReference type="EMBL" id="MBR7791679.1"/>
    </source>
</evidence>
<dbReference type="RefSeq" id="WP_212677777.1">
    <property type="nucleotide sequence ID" value="NZ_JAGSPK010000001.1"/>
</dbReference>
<comment type="caution">
    <text evidence="2">The sequence shown here is derived from an EMBL/GenBank/DDBJ whole genome shotgun (WGS) entry which is preliminary data.</text>
</comment>
<dbReference type="Proteomes" id="UP000682982">
    <property type="component" value="Unassembled WGS sequence"/>
</dbReference>
<name>A0ABS5H141_9BURK</name>
<keyword evidence="1" id="KW-0812">Transmembrane</keyword>
<evidence type="ECO:0000256" key="1">
    <source>
        <dbReference type="SAM" id="Phobius"/>
    </source>
</evidence>
<reference evidence="2 3" key="1">
    <citation type="submission" date="2021-04" db="EMBL/GenBank/DDBJ databases">
        <title>novel species isolated from subtropical streams in China.</title>
        <authorList>
            <person name="Lu H."/>
        </authorList>
    </citation>
    <scope>NUCLEOTIDE SEQUENCE [LARGE SCALE GENOMIC DNA]</scope>
    <source>
        <strain evidence="2 3">FT147W</strain>
    </source>
</reference>
<keyword evidence="1" id="KW-0472">Membrane</keyword>
<organism evidence="2 3">
    <name type="scientific">Undibacterium rivi</name>
    <dbReference type="NCBI Taxonomy" id="2828729"/>
    <lineage>
        <taxon>Bacteria</taxon>
        <taxon>Pseudomonadati</taxon>
        <taxon>Pseudomonadota</taxon>
        <taxon>Betaproteobacteria</taxon>
        <taxon>Burkholderiales</taxon>
        <taxon>Oxalobacteraceae</taxon>
        <taxon>Undibacterium</taxon>
    </lineage>
</organism>
<proteinExistence type="predicted"/>
<accession>A0ABS5H141</accession>
<feature type="transmembrane region" description="Helical" evidence="1">
    <location>
        <begin position="32"/>
        <end position="51"/>
    </location>
</feature>
<gene>
    <name evidence="2" type="ORF">KDM87_03660</name>
</gene>
<feature type="transmembrane region" description="Helical" evidence="1">
    <location>
        <begin position="6"/>
        <end position="25"/>
    </location>
</feature>
<protein>
    <submittedName>
        <fullName evidence="2">Uncharacterized protein</fullName>
    </submittedName>
</protein>